<proteinExistence type="predicted"/>
<name>A0ABN0RAR0_MYCUL</name>
<comment type="caution">
    <text evidence="2">The sequence shown here is derived from an EMBL/GenBank/DDBJ whole genome shotgun (WGS) entry which is preliminary data.</text>
</comment>
<evidence type="ECO:0000313" key="2">
    <source>
        <dbReference type="EMBL" id="EUA94248.1"/>
    </source>
</evidence>
<dbReference type="EMBL" id="JAOL01000006">
    <property type="protein sequence ID" value="EUA94248.1"/>
    <property type="molecule type" value="Genomic_DNA"/>
</dbReference>
<protein>
    <submittedName>
        <fullName evidence="2">Uncharacterized protein</fullName>
    </submittedName>
</protein>
<accession>A0ABN0RAR0</accession>
<gene>
    <name evidence="2" type="ORF">I551_8486</name>
</gene>
<sequence length="44" mass="4924">MLKTQPMSRAQVRPAEACSPRCRDHGTAVEINRVRSGAIRRPGY</sequence>
<reference evidence="2 3" key="1">
    <citation type="submission" date="2014-01" db="EMBL/GenBank/DDBJ databases">
        <authorList>
            <person name="Dobos K."/>
            <person name="Lenaerts A."/>
            <person name="Ordway D."/>
            <person name="DeGroote M.A."/>
            <person name="Parker T."/>
            <person name="Sizemore C."/>
            <person name="Tallon L.J."/>
            <person name="Sadzewicz L.K."/>
            <person name="Sengamalay N."/>
            <person name="Fraser C.M."/>
            <person name="Hine E."/>
            <person name="Shefchek K.A."/>
            <person name="Das S.P."/>
            <person name="Tettelin H."/>
        </authorList>
    </citation>
    <scope>NUCLEOTIDE SEQUENCE [LARGE SCALE GENOMIC DNA]</scope>
    <source>
        <strain evidence="2 3">Harvey</strain>
    </source>
</reference>
<evidence type="ECO:0000313" key="3">
    <source>
        <dbReference type="Proteomes" id="UP000020681"/>
    </source>
</evidence>
<feature type="region of interest" description="Disordered" evidence="1">
    <location>
        <begin position="1"/>
        <end position="20"/>
    </location>
</feature>
<keyword evidence="3" id="KW-1185">Reference proteome</keyword>
<organism evidence="2 3">
    <name type="scientific">Mycobacterium ulcerans str. Harvey</name>
    <dbReference type="NCBI Taxonomy" id="1299332"/>
    <lineage>
        <taxon>Bacteria</taxon>
        <taxon>Bacillati</taxon>
        <taxon>Actinomycetota</taxon>
        <taxon>Actinomycetes</taxon>
        <taxon>Mycobacteriales</taxon>
        <taxon>Mycobacteriaceae</taxon>
        <taxon>Mycobacterium</taxon>
        <taxon>Mycobacterium ulcerans group</taxon>
    </lineage>
</organism>
<evidence type="ECO:0000256" key="1">
    <source>
        <dbReference type="SAM" id="MobiDB-lite"/>
    </source>
</evidence>
<dbReference type="Proteomes" id="UP000020681">
    <property type="component" value="Unassembled WGS sequence"/>
</dbReference>